<dbReference type="Proteomes" id="UP000263928">
    <property type="component" value="Unassembled WGS sequence"/>
</dbReference>
<dbReference type="SUPFAM" id="SSF52540">
    <property type="entry name" value="P-loop containing nucleoside triphosphate hydrolases"/>
    <property type="match status" value="1"/>
</dbReference>
<dbReference type="GO" id="GO:0016787">
    <property type="term" value="F:hydrolase activity"/>
    <property type="evidence" value="ECO:0007669"/>
    <property type="project" value="UniProtKB-KW"/>
</dbReference>
<gene>
    <name evidence="1" type="ORF">PROPAUS_1108</name>
</gene>
<keyword evidence="1" id="KW-0378">Hydrolase</keyword>
<dbReference type="InterPro" id="IPR027417">
    <property type="entry name" value="P-loop_NTPase"/>
</dbReference>
<evidence type="ECO:0000313" key="1">
    <source>
        <dbReference type="EMBL" id="SYZ33191.1"/>
    </source>
</evidence>
<name>A0A383S651_9ACTN</name>
<proteinExistence type="predicted"/>
<dbReference type="AlphaFoldDB" id="A0A383S651"/>
<dbReference type="RefSeq" id="WP_197720639.1">
    <property type="nucleotide sequence ID" value="NZ_LR134442.1"/>
</dbReference>
<reference evidence="2" key="1">
    <citation type="submission" date="2018-08" db="EMBL/GenBank/DDBJ databases">
        <authorList>
            <person name="Hornung B."/>
        </authorList>
    </citation>
    <scope>NUCLEOTIDE SEQUENCE [LARGE SCALE GENOMIC DNA]</scope>
</reference>
<dbReference type="EMBL" id="UNQJ01000006">
    <property type="protein sequence ID" value="SYZ33191.1"/>
    <property type="molecule type" value="Genomic_DNA"/>
</dbReference>
<sequence length="44" mass="4771">MEALRALVGVRAVLVIAHRLETIACADQLCLLEDGRLAERGPAR</sequence>
<protein>
    <submittedName>
        <fullName evidence="1">P-loop containing nucleoside triphosphate hydrolase</fullName>
    </submittedName>
</protein>
<evidence type="ECO:0000313" key="2">
    <source>
        <dbReference type="Proteomes" id="UP000263928"/>
    </source>
</evidence>
<keyword evidence="2" id="KW-1185">Reference proteome</keyword>
<dbReference type="Gene3D" id="3.40.50.300">
    <property type="entry name" value="P-loop containing nucleotide triphosphate hydrolases"/>
    <property type="match status" value="1"/>
</dbReference>
<organism evidence="1 2">
    <name type="scientific">Propionibacterium australiense</name>
    <dbReference type="NCBI Taxonomy" id="119981"/>
    <lineage>
        <taxon>Bacteria</taxon>
        <taxon>Bacillati</taxon>
        <taxon>Actinomycetota</taxon>
        <taxon>Actinomycetes</taxon>
        <taxon>Propionibacteriales</taxon>
        <taxon>Propionibacteriaceae</taxon>
        <taxon>Propionibacterium</taxon>
    </lineage>
</organism>
<accession>A0A383S651</accession>